<feature type="domain" description="MAM" evidence="1">
    <location>
        <begin position="23"/>
        <end position="107"/>
    </location>
</feature>
<keyword evidence="2" id="KW-0418">Kinase</keyword>
<dbReference type="InterPro" id="IPR000998">
    <property type="entry name" value="MAM_dom"/>
</dbReference>
<sequence>MTLPHSPKTNDETNEELLSGLWLRMSWLIQGVLRGNVSLVLVENRTGKEQSRMVWHVATNEGLSLWQWTVLPLLDVTDRFWLQIVAWWGQGSRATVAFDNISISLDCYLTSESTLPPALVPTPTTQVHCPSFT</sequence>
<keyword evidence="3" id="KW-1185">Reference proteome</keyword>
<name>S7NST5_MYOBR</name>
<dbReference type="InterPro" id="IPR013320">
    <property type="entry name" value="ConA-like_dom_sf"/>
</dbReference>
<reference evidence="2 3" key="1">
    <citation type="journal article" date="2013" name="Nat. Commun.">
        <title>Genome analysis reveals insights into physiology and longevity of the Brandt's bat Myotis brandtii.</title>
        <authorList>
            <person name="Seim I."/>
            <person name="Fang X."/>
            <person name="Xiong Z."/>
            <person name="Lobanov A.V."/>
            <person name="Huang Z."/>
            <person name="Ma S."/>
            <person name="Feng Y."/>
            <person name="Turanov A.A."/>
            <person name="Zhu Y."/>
            <person name="Lenz T.L."/>
            <person name="Gerashchenko M.V."/>
            <person name="Fan D."/>
            <person name="Hee Yim S."/>
            <person name="Yao X."/>
            <person name="Jordan D."/>
            <person name="Xiong Y."/>
            <person name="Ma Y."/>
            <person name="Lyapunov A.N."/>
            <person name="Chen G."/>
            <person name="Kulakova O.I."/>
            <person name="Sun Y."/>
            <person name="Lee S.G."/>
            <person name="Bronson R.T."/>
            <person name="Moskalev A.A."/>
            <person name="Sunyaev S.R."/>
            <person name="Zhang G."/>
            <person name="Krogh A."/>
            <person name="Wang J."/>
            <person name="Gladyshev V.N."/>
        </authorList>
    </citation>
    <scope>NUCLEOTIDE SEQUENCE [LARGE SCALE GENOMIC DNA]</scope>
</reference>
<keyword evidence="2" id="KW-0808">Transferase</keyword>
<proteinExistence type="predicted"/>
<keyword evidence="2" id="KW-0675">Receptor</keyword>
<dbReference type="Gene3D" id="2.60.120.200">
    <property type="match status" value="1"/>
</dbReference>
<dbReference type="GO" id="GO:0016020">
    <property type="term" value="C:membrane"/>
    <property type="evidence" value="ECO:0007669"/>
    <property type="project" value="InterPro"/>
</dbReference>
<evidence type="ECO:0000259" key="1">
    <source>
        <dbReference type="Pfam" id="PF00629"/>
    </source>
</evidence>
<dbReference type="Pfam" id="PF00629">
    <property type="entry name" value="MAM"/>
    <property type="match status" value="1"/>
</dbReference>
<protein>
    <submittedName>
        <fullName evidence="2">ALK tyrosine kinase receptor</fullName>
    </submittedName>
</protein>
<accession>S7NST5</accession>
<dbReference type="AlphaFoldDB" id="S7NST5"/>
<evidence type="ECO:0000313" key="3">
    <source>
        <dbReference type="Proteomes" id="UP000052978"/>
    </source>
</evidence>
<evidence type="ECO:0000313" key="2">
    <source>
        <dbReference type="EMBL" id="EPQ20146.1"/>
    </source>
</evidence>
<dbReference type="SUPFAM" id="SSF49899">
    <property type="entry name" value="Concanavalin A-like lectins/glucanases"/>
    <property type="match status" value="1"/>
</dbReference>
<gene>
    <name evidence="2" type="ORF">D623_10019037</name>
</gene>
<organism evidence="2 3">
    <name type="scientific">Myotis brandtii</name>
    <name type="common">Brandt's bat</name>
    <dbReference type="NCBI Taxonomy" id="109478"/>
    <lineage>
        <taxon>Eukaryota</taxon>
        <taxon>Metazoa</taxon>
        <taxon>Chordata</taxon>
        <taxon>Craniata</taxon>
        <taxon>Vertebrata</taxon>
        <taxon>Euteleostomi</taxon>
        <taxon>Mammalia</taxon>
        <taxon>Eutheria</taxon>
        <taxon>Laurasiatheria</taxon>
        <taxon>Chiroptera</taxon>
        <taxon>Yangochiroptera</taxon>
        <taxon>Vespertilionidae</taxon>
        <taxon>Myotis</taxon>
    </lineage>
</organism>
<dbReference type="Proteomes" id="UP000052978">
    <property type="component" value="Unassembled WGS sequence"/>
</dbReference>
<dbReference type="EMBL" id="KE164790">
    <property type="protein sequence ID" value="EPQ20146.1"/>
    <property type="molecule type" value="Genomic_DNA"/>
</dbReference>
<dbReference type="GO" id="GO:0016301">
    <property type="term" value="F:kinase activity"/>
    <property type="evidence" value="ECO:0007669"/>
    <property type="project" value="UniProtKB-KW"/>
</dbReference>